<protein>
    <submittedName>
        <fullName evidence="7">PGL/p-HBAD biosynthesis glycosyltransferase/MT3031</fullName>
        <ecNumber evidence="7">2.4.1.-</ecNumber>
    </submittedName>
</protein>
<keyword evidence="4 7" id="KW-0808">Transferase</keyword>
<dbReference type="PANTHER" id="PTHR43646:SF2">
    <property type="entry name" value="GLYCOSYLTRANSFERASE 2-LIKE DOMAIN-CONTAINING PROTEIN"/>
    <property type="match status" value="1"/>
</dbReference>
<keyword evidence="5" id="KW-0472">Membrane</keyword>
<name>A0A0P1I2Q8_9RHOB</name>
<evidence type="ECO:0000256" key="3">
    <source>
        <dbReference type="ARBA" id="ARBA00022676"/>
    </source>
</evidence>
<accession>A0A0P1I2Q8</accession>
<reference evidence="8" key="1">
    <citation type="submission" date="2015-09" db="EMBL/GenBank/DDBJ databases">
        <authorList>
            <person name="Rodrigo-Torres Lidia"/>
            <person name="Arahal R.David."/>
        </authorList>
    </citation>
    <scope>NUCLEOTIDE SEQUENCE [LARGE SCALE GENOMIC DNA]</scope>
    <source>
        <strain evidence="8">CECT 7735</strain>
    </source>
</reference>
<proteinExistence type="predicted"/>
<dbReference type="Pfam" id="PF00535">
    <property type="entry name" value="Glycos_transf_2"/>
    <property type="match status" value="1"/>
</dbReference>
<keyword evidence="2" id="KW-1003">Cell membrane</keyword>
<dbReference type="GO" id="GO:0016757">
    <property type="term" value="F:glycosyltransferase activity"/>
    <property type="evidence" value="ECO:0007669"/>
    <property type="project" value="UniProtKB-KW"/>
</dbReference>
<dbReference type="InterPro" id="IPR029044">
    <property type="entry name" value="Nucleotide-diphossugar_trans"/>
</dbReference>
<dbReference type="CDD" id="cd02522">
    <property type="entry name" value="GT_2_like_a"/>
    <property type="match status" value="1"/>
</dbReference>
<gene>
    <name evidence="7" type="ORF">PH7735_00658</name>
</gene>
<dbReference type="Proteomes" id="UP000051870">
    <property type="component" value="Unassembled WGS sequence"/>
</dbReference>
<dbReference type="SUPFAM" id="SSF53448">
    <property type="entry name" value="Nucleotide-diphospho-sugar transferases"/>
    <property type="match status" value="1"/>
</dbReference>
<dbReference type="STRING" id="1715693.PH7735_00658"/>
<dbReference type="AlphaFoldDB" id="A0A0P1I2Q8"/>
<dbReference type="RefSeq" id="WP_058309872.1">
    <property type="nucleotide sequence ID" value="NZ_CYTW01000001.1"/>
</dbReference>
<evidence type="ECO:0000256" key="1">
    <source>
        <dbReference type="ARBA" id="ARBA00004236"/>
    </source>
</evidence>
<dbReference type="GeneID" id="83879736"/>
<evidence type="ECO:0000256" key="4">
    <source>
        <dbReference type="ARBA" id="ARBA00022679"/>
    </source>
</evidence>
<dbReference type="NCBIfam" id="TIGR04283">
    <property type="entry name" value="glyco_like_mftF"/>
    <property type="match status" value="1"/>
</dbReference>
<organism evidence="7 8">
    <name type="scientific">Shimia thalassica</name>
    <dbReference type="NCBI Taxonomy" id="1715693"/>
    <lineage>
        <taxon>Bacteria</taxon>
        <taxon>Pseudomonadati</taxon>
        <taxon>Pseudomonadota</taxon>
        <taxon>Alphaproteobacteria</taxon>
        <taxon>Rhodobacterales</taxon>
        <taxon>Roseobacteraceae</taxon>
    </lineage>
</organism>
<evidence type="ECO:0000256" key="2">
    <source>
        <dbReference type="ARBA" id="ARBA00022475"/>
    </source>
</evidence>
<evidence type="ECO:0000313" key="8">
    <source>
        <dbReference type="Proteomes" id="UP000051870"/>
    </source>
</evidence>
<dbReference type="EMBL" id="CYTW01000001">
    <property type="protein sequence ID" value="CUJ86740.1"/>
    <property type="molecule type" value="Genomic_DNA"/>
</dbReference>
<keyword evidence="8" id="KW-1185">Reference proteome</keyword>
<evidence type="ECO:0000256" key="5">
    <source>
        <dbReference type="ARBA" id="ARBA00023136"/>
    </source>
</evidence>
<dbReference type="InterPro" id="IPR026461">
    <property type="entry name" value="Trfase_2_rSAM/seldom_assoc"/>
</dbReference>
<dbReference type="Gene3D" id="3.90.550.10">
    <property type="entry name" value="Spore Coat Polysaccharide Biosynthesis Protein SpsA, Chain A"/>
    <property type="match status" value="1"/>
</dbReference>
<dbReference type="GO" id="GO:0005886">
    <property type="term" value="C:plasma membrane"/>
    <property type="evidence" value="ECO:0007669"/>
    <property type="project" value="UniProtKB-SubCell"/>
</dbReference>
<keyword evidence="3 7" id="KW-0328">Glycosyltransferase</keyword>
<evidence type="ECO:0000259" key="6">
    <source>
        <dbReference type="Pfam" id="PF00535"/>
    </source>
</evidence>
<feature type="domain" description="Glycosyltransferase 2-like" evidence="6">
    <location>
        <begin position="6"/>
        <end position="95"/>
    </location>
</feature>
<dbReference type="InterPro" id="IPR001173">
    <property type="entry name" value="Glyco_trans_2-like"/>
</dbReference>
<sequence>MRAPVSVVIPTLNAAAPLPACLAALYEGVQAGIIRELIVVDGGSDDDTRTIADEAGATLVSSAPSRGGQLRAGVAASKGGWVLVVHADTCLEEGWSDVAEAHFATSRKAGYFHLSFDQGGMAARFVAGWANLRSRLFGLPYGDQGLLIARDVYDAHGGFEDIPLMEDVAMARALKGQLAPLQAKAITSADKYQRQGWLRRGARNLSTLVRYLVGVSPQTLAESYRRP</sequence>
<comment type="subcellular location">
    <subcellularLocation>
        <location evidence="1">Cell membrane</location>
    </subcellularLocation>
</comment>
<dbReference type="EC" id="2.4.1.-" evidence="7"/>
<evidence type="ECO:0000313" key="7">
    <source>
        <dbReference type="EMBL" id="CUJ86740.1"/>
    </source>
</evidence>
<dbReference type="PANTHER" id="PTHR43646">
    <property type="entry name" value="GLYCOSYLTRANSFERASE"/>
    <property type="match status" value="1"/>
</dbReference>